<dbReference type="PANTHER" id="PTHR33240:SF15">
    <property type="entry name" value="GAG-PRO-LIKE PROTEIN"/>
    <property type="match status" value="1"/>
</dbReference>
<dbReference type="Pfam" id="PF13975">
    <property type="entry name" value="gag-asp_proteas"/>
    <property type="match status" value="1"/>
</dbReference>
<dbReference type="InterPro" id="IPR021109">
    <property type="entry name" value="Peptidase_aspartic_dom_sf"/>
</dbReference>
<dbReference type="EMBL" id="GBRH01220877">
    <property type="protein sequence ID" value="JAD77018.1"/>
    <property type="molecule type" value="Transcribed_RNA"/>
</dbReference>
<evidence type="ECO:0008006" key="2">
    <source>
        <dbReference type="Google" id="ProtNLM"/>
    </source>
</evidence>
<protein>
    <recommendedName>
        <fullName evidence="2">Peptidase A2 domain-containing protein</fullName>
    </recommendedName>
</protein>
<dbReference type="AlphaFoldDB" id="A0A0A9CRF3"/>
<dbReference type="CDD" id="cd00303">
    <property type="entry name" value="retropepsin_like"/>
    <property type="match status" value="1"/>
</dbReference>
<reference evidence="1" key="2">
    <citation type="journal article" date="2015" name="Data Brief">
        <title>Shoot transcriptome of the giant reed, Arundo donax.</title>
        <authorList>
            <person name="Barrero R.A."/>
            <person name="Guerrero F.D."/>
            <person name="Moolhuijzen P."/>
            <person name="Goolsby J.A."/>
            <person name="Tidwell J."/>
            <person name="Bellgard S.E."/>
            <person name="Bellgard M.I."/>
        </authorList>
    </citation>
    <scope>NUCLEOTIDE SEQUENCE</scope>
    <source>
        <tissue evidence="1">Shoot tissue taken approximately 20 cm above the soil surface</tissue>
    </source>
</reference>
<dbReference type="Gene3D" id="2.40.70.10">
    <property type="entry name" value="Acid Proteases"/>
    <property type="match status" value="1"/>
</dbReference>
<organism evidence="1">
    <name type="scientific">Arundo donax</name>
    <name type="common">Giant reed</name>
    <name type="synonym">Donax arundinaceus</name>
    <dbReference type="NCBI Taxonomy" id="35708"/>
    <lineage>
        <taxon>Eukaryota</taxon>
        <taxon>Viridiplantae</taxon>
        <taxon>Streptophyta</taxon>
        <taxon>Embryophyta</taxon>
        <taxon>Tracheophyta</taxon>
        <taxon>Spermatophyta</taxon>
        <taxon>Magnoliopsida</taxon>
        <taxon>Liliopsida</taxon>
        <taxon>Poales</taxon>
        <taxon>Poaceae</taxon>
        <taxon>PACMAD clade</taxon>
        <taxon>Arundinoideae</taxon>
        <taxon>Arundineae</taxon>
        <taxon>Arundo</taxon>
    </lineage>
</organism>
<accession>A0A0A9CRF3</accession>
<sequence length="327" mass="37068">MSTMKTRVSVHDRLGHVSHNCEYYLDQEMDKEQQRDHDSKPEQKAQWCPSGIFTKSQKRRVQRLRCREIRADYYNHNDEDDHRPHIKEWRPKMKSQAQQPETSINMVFILPQEFMASEECTSSGDEGTTAQLVLDPQQAIFEKPEESKHRHLKALYMNGFVNGKPMSKMLVDGGAAVNIMPMTTFRKLGKTADELIKTNMILRDYGGGTSEAKGVLNVELTIGSKTLPVTFFVIDGKGAYSLLLGRDWIHANCCIPSTMHQSLIQWIGDQVEIVSADKAVSVASADPSPWQIDDMECLSGKTWEGNYVKVTNQGLEVVDEINSKLFL</sequence>
<proteinExistence type="predicted"/>
<reference evidence="1" key="1">
    <citation type="submission" date="2014-09" db="EMBL/GenBank/DDBJ databases">
        <authorList>
            <person name="Magalhaes I.L.F."/>
            <person name="Oliveira U."/>
            <person name="Santos F.R."/>
            <person name="Vidigal T.H.D.A."/>
            <person name="Brescovit A.D."/>
            <person name="Santos A.J."/>
        </authorList>
    </citation>
    <scope>NUCLEOTIDE SEQUENCE</scope>
    <source>
        <tissue evidence="1">Shoot tissue taken approximately 20 cm above the soil surface</tissue>
    </source>
</reference>
<dbReference type="PANTHER" id="PTHR33240">
    <property type="entry name" value="OS08G0508500 PROTEIN"/>
    <property type="match status" value="1"/>
</dbReference>
<evidence type="ECO:0000313" key="1">
    <source>
        <dbReference type="EMBL" id="JAD77018.1"/>
    </source>
</evidence>
<name>A0A0A9CRF3_ARUDO</name>
<dbReference type="SUPFAM" id="SSF50630">
    <property type="entry name" value="Acid proteases"/>
    <property type="match status" value="1"/>
</dbReference>